<evidence type="ECO:0000256" key="2">
    <source>
        <dbReference type="ARBA" id="ARBA00022679"/>
    </source>
</evidence>
<dbReference type="NCBIfam" id="TIGR00430">
    <property type="entry name" value="Q_tRNA_tgt"/>
    <property type="match status" value="1"/>
</dbReference>
<keyword evidence="4" id="KW-0671">Queuosine biosynthesis</keyword>
<keyword evidence="4" id="KW-0479">Metal-binding</keyword>
<feature type="active site" description="Nucleophile" evidence="4">
    <location>
        <position position="274"/>
    </location>
</feature>
<keyword evidence="2 4" id="KW-0808">Transferase</keyword>
<dbReference type="SUPFAM" id="SSF51713">
    <property type="entry name" value="tRNA-guanine transglycosylase"/>
    <property type="match status" value="1"/>
</dbReference>
<evidence type="ECO:0000259" key="5">
    <source>
        <dbReference type="Pfam" id="PF01702"/>
    </source>
</evidence>
<comment type="pathway">
    <text evidence="4">tRNA modification; tRNA-queuosine biosynthesis.</text>
</comment>
<reference evidence="7" key="1">
    <citation type="submission" date="2011-04" db="EMBL/GenBank/DDBJ databases">
        <title>The complete genome of Treponema brennaborense DSM 12168.</title>
        <authorList>
            <person name="Lucas S."/>
            <person name="Han J."/>
            <person name="Lapidus A."/>
            <person name="Bruce D."/>
            <person name="Goodwin L."/>
            <person name="Pitluck S."/>
            <person name="Peters L."/>
            <person name="Kyrpides N."/>
            <person name="Mavromatis K."/>
            <person name="Ivanova N."/>
            <person name="Mikhailova N."/>
            <person name="Pagani I."/>
            <person name="Teshima H."/>
            <person name="Detter J.C."/>
            <person name="Tapia R."/>
            <person name="Han C."/>
            <person name="Land M."/>
            <person name="Hauser L."/>
            <person name="Markowitz V."/>
            <person name="Cheng J.-F."/>
            <person name="Hugenholtz P."/>
            <person name="Woyke T."/>
            <person name="Wu D."/>
            <person name="Gronow S."/>
            <person name="Wellnitz S."/>
            <person name="Brambilla E."/>
            <person name="Klenk H.-P."/>
            <person name="Eisen J.A."/>
        </authorList>
    </citation>
    <scope>NUCLEOTIDE SEQUENCE [LARGE SCALE GENOMIC DNA]</scope>
    <source>
        <strain evidence="7">DSM 12168 / CIP 105900 / DD5/3</strain>
    </source>
</reference>
<feature type="binding site" evidence="4">
    <location>
        <begin position="96"/>
        <end position="100"/>
    </location>
    <ligand>
        <name>substrate</name>
    </ligand>
</feature>
<dbReference type="GO" id="GO:0005829">
    <property type="term" value="C:cytosol"/>
    <property type="evidence" value="ECO:0007669"/>
    <property type="project" value="TreeGrafter"/>
</dbReference>
<feature type="binding site" evidence="4">
    <location>
        <position position="197"/>
    </location>
    <ligand>
        <name>substrate</name>
    </ligand>
</feature>
<evidence type="ECO:0000256" key="3">
    <source>
        <dbReference type="ARBA" id="ARBA00022694"/>
    </source>
</evidence>
<dbReference type="InterPro" id="IPR036511">
    <property type="entry name" value="TGT-like_sf"/>
</dbReference>
<protein>
    <recommendedName>
        <fullName evidence="4">Queuine tRNA-ribosyltransferase</fullName>
        <ecNumber evidence="4">2.4.2.29</ecNumber>
    </recommendedName>
    <alternativeName>
        <fullName evidence="4">Guanine insertion enzyme</fullName>
    </alternativeName>
    <alternativeName>
        <fullName evidence="4">tRNA-guanine transglycosylase</fullName>
    </alternativeName>
</protein>
<dbReference type="STRING" id="906968.Trebr_1255"/>
<feature type="binding site" evidence="4">
    <location>
        <position position="314"/>
    </location>
    <ligand>
        <name>Zn(2+)</name>
        <dbReference type="ChEBI" id="CHEBI:29105"/>
    </ligand>
</feature>
<name>F4LM04_TREBD</name>
<dbReference type="AlphaFoldDB" id="F4LM04"/>
<dbReference type="HAMAP" id="MF_00168">
    <property type="entry name" value="Q_tRNA_Tgt"/>
    <property type="match status" value="1"/>
</dbReference>
<feature type="binding site" evidence="4">
    <location>
        <position position="343"/>
    </location>
    <ligand>
        <name>Zn(2+)</name>
        <dbReference type="ChEBI" id="CHEBI:29105"/>
    </ligand>
</feature>
<evidence type="ECO:0000313" key="6">
    <source>
        <dbReference type="EMBL" id="AEE16683.1"/>
    </source>
</evidence>
<feature type="binding site" evidence="4">
    <location>
        <position position="150"/>
    </location>
    <ligand>
        <name>substrate</name>
    </ligand>
</feature>
<dbReference type="InterPro" id="IPR002616">
    <property type="entry name" value="tRNA_ribo_trans-like"/>
</dbReference>
<dbReference type="GO" id="GO:0008616">
    <property type="term" value="P:tRNA queuosine(34) biosynthetic process"/>
    <property type="evidence" value="ECO:0007669"/>
    <property type="project" value="UniProtKB-UniRule"/>
</dbReference>
<comment type="catalytic activity">
    <reaction evidence="4">
        <text>7-aminomethyl-7-carbaguanine + guanosine(34) in tRNA = 7-aminomethyl-7-carbaguanosine(34) in tRNA + guanine</text>
        <dbReference type="Rhea" id="RHEA:24104"/>
        <dbReference type="Rhea" id="RHEA-COMP:10341"/>
        <dbReference type="Rhea" id="RHEA-COMP:10342"/>
        <dbReference type="ChEBI" id="CHEBI:16235"/>
        <dbReference type="ChEBI" id="CHEBI:58703"/>
        <dbReference type="ChEBI" id="CHEBI:74269"/>
        <dbReference type="ChEBI" id="CHEBI:82833"/>
        <dbReference type="EC" id="2.4.2.29"/>
    </reaction>
</comment>
<feature type="region of interest" description="RNA binding; important for wobble base 34 recognition" evidence="4">
    <location>
        <begin position="279"/>
        <end position="283"/>
    </location>
</feature>
<dbReference type="UniPathway" id="UPA00392"/>
<dbReference type="eggNOG" id="COG0343">
    <property type="taxonomic scope" value="Bacteria"/>
</dbReference>
<keyword evidence="7" id="KW-1185">Reference proteome</keyword>
<dbReference type="NCBIfam" id="TIGR00449">
    <property type="entry name" value="tgt_general"/>
    <property type="match status" value="1"/>
</dbReference>
<dbReference type="OrthoDB" id="9805417at2"/>
<dbReference type="EC" id="2.4.2.29" evidence="4"/>
<accession>F4LM04</accession>
<dbReference type="PANTHER" id="PTHR46499">
    <property type="entry name" value="QUEUINE TRNA-RIBOSYLTRANSFERASE"/>
    <property type="match status" value="1"/>
</dbReference>
<comment type="subunit">
    <text evidence="4">Homodimer. Within each dimer, one monomer is responsible for RNA recognition and catalysis, while the other monomer binds to the replacement base PreQ1.</text>
</comment>
<dbReference type="PANTHER" id="PTHR46499:SF1">
    <property type="entry name" value="QUEUINE TRNA-RIBOSYLTRANSFERASE"/>
    <property type="match status" value="1"/>
</dbReference>
<organism evidence="6 7">
    <name type="scientific">Treponema brennaborense (strain DSM 12168 / CIP 105900 / DD5/3)</name>
    <dbReference type="NCBI Taxonomy" id="906968"/>
    <lineage>
        <taxon>Bacteria</taxon>
        <taxon>Pseudomonadati</taxon>
        <taxon>Spirochaetota</taxon>
        <taxon>Spirochaetia</taxon>
        <taxon>Spirochaetales</taxon>
        <taxon>Treponemataceae</taxon>
        <taxon>Treponema</taxon>
    </lineage>
</organism>
<evidence type="ECO:0000256" key="1">
    <source>
        <dbReference type="ARBA" id="ARBA00022676"/>
    </source>
</evidence>
<dbReference type="GO" id="GO:0008479">
    <property type="term" value="F:tRNA-guanosine(34) queuine transglycosylase activity"/>
    <property type="evidence" value="ECO:0007669"/>
    <property type="project" value="UniProtKB-UniRule"/>
</dbReference>
<dbReference type="HOGENOM" id="CLU_022060_0_1_12"/>
<dbReference type="EMBL" id="CP002696">
    <property type="protein sequence ID" value="AEE16683.1"/>
    <property type="molecule type" value="Genomic_DNA"/>
</dbReference>
<feature type="binding site" evidence="4">
    <location>
        <position position="224"/>
    </location>
    <ligand>
        <name>substrate</name>
    </ligand>
</feature>
<feature type="domain" description="tRNA-guanine(15) transglycosylase-like" evidence="5">
    <location>
        <begin position="17"/>
        <end position="375"/>
    </location>
</feature>
<feature type="region of interest" description="RNA binding" evidence="4">
    <location>
        <begin position="255"/>
        <end position="261"/>
    </location>
</feature>
<dbReference type="GO" id="GO:0046872">
    <property type="term" value="F:metal ion binding"/>
    <property type="evidence" value="ECO:0007669"/>
    <property type="project" value="UniProtKB-KW"/>
</dbReference>
<comment type="function">
    <text evidence="4">Catalyzes the base-exchange of a guanine (G) residue with the queuine precursor 7-aminomethyl-7-deazaguanine (PreQ1) at position 34 (anticodon wobble position) in tRNAs with GU(N) anticodons (tRNA-Asp, -Asn, -His and -Tyr). Catalysis occurs through a double-displacement mechanism. The nucleophile active site attacks the C1' of nucleotide 34 to detach the guanine base from the RNA, forming a covalent enzyme-RNA intermediate. The proton acceptor active site deprotonates the incoming PreQ1, allowing a nucleophilic attack on the C1' of the ribose to form the product. After dissociation, two additional enzymatic reactions on the tRNA convert PreQ1 to queuine (Q), resulting in the hypermodified nucleoside queuosine (7-(((4,5-cis-dihydroxy-2-cyclopenten-1-yl)amino)methyl)-7-deazaguanosine).</text>
</comment>
<sequence>MTTTPDFFTELHADTSSRARTGIVRLPHGTVKTPVFMPVGTNATVKAMTKDDLSEIGFEIILANTYHLYLRPGVEILEQAGGLHGFSGWNGNFLTDSGGFQVFSLAPFRKITGEGVRFKSHIDGSSHLLTPESVVDLQSRFNSDIQMQLDVCTGFDIPEAKAKEALAVTTDWALRAKNEWLQKRDAGYQGALFPIVQGNFYRDLRAQSAEFVSGLDTPGIAIGGLSVGEPFDVYADMLEYTAQLLPRNKPRYVMGIGTPDYILEAVSNGVDMFDCVLPTRNARNGSYFTRDGTIAIKNARYATDFSPIDSECTCKVCREYSRAYLRHLFKEQEILSSMLASYHNLAFLHTMIAEVRTAIAEDRFASYKAAFLKRFNAGGAAE</sequence>
<feature type="active site" description="Proton acceptor" evidence="4">
    <location>
        <position position="96"/>
    </location>
</feature>
<keyword evidence="4" id="KW-0862">Zinc</keyword>
<dbReference type="RefSeq" id="WP_013758390.1">
    <property type="nucleotide sequence ID" value="NC_015500.1"/>
</dbReference>
<dbReference type="Pfam" id="PF01702">
    <property type="entry name" value="TGT"/>
    <property type="match status" value="1"/>
</dbReference>
<evidence type="ECO:0000313" key="7">
    <source>
        <dbReference type="Proteomes" id="UP000006546"/>
    </source>
</evidence>
<proteinExistence type="inferred from homology"/>
<dbReference type="InterPro" id="IPR004803">
    <property type="entry name" value="TGT"/>
</dbReference>
<gene>
    <name evidence="4" type="primary">tgt</name>
    <name evidence="6" type="ordered locus">Trebr_1255</name>
</gene>
<comment type="cofactor">
    <cofactor evidence="4">
        <name>Zn(2+)</name>
        <dbReference type="ChEBI" id="CHEBI:29105"/>
    </cofactor>
    <text evidence="4">Binds 1 zinc ion per subunit.</text>
</comment>
<dbReference type="Proteomes" id="UP000006546">
    <property type="component" value="Chromosome"/>
</dbReference>
<dbReference type="KEGG" id="tbe:Trebr_1255"/>
<comment type="similarity">
    <text evidence="4">Belongs to the queuine tRNA-ribosyltransferase family.</text>
</comment>
<feature type="binding site" evidence="4">
    <location>
        <position position="312"/>
    </location>
    <ligand>
        <name>Zn(2+)</name>
        <dbReference type="ChEBI" id="CHEBI:29105"/>
    </ligand>
</feature>
<evidence type="ECO:0000256" key="4">
    <source>
        <dbReference type="HAMAP-Rule" id="MF_00168"/>
    </source>
</evidence>
<dbReference type="InterPro" id="IPR050076">
    <property type="entry name" value="ArchSynthase1/Queuine_TRR"/>
</dbReference>
<keyword evidence="1 4" id="KW-0328">Glycosyltransferase</keyword>
<keyword evidence="3 4" id="KW-0819">tRNA processing</keyword>
<dbReference type="Gene3D" id="3.20.20.105">
    <property type="entry name" value="Queuine tRNA-ribosyltransferase-like"/>
    <property type="match status" value="1"/>
</dbReference>
<feature type="binding site" evidence="4">
    <location>
        <position position="317"/>
    </location>
    <ligand>
        <name>Zn(2+)</name>
        <dbReference type="ChEBI" id="CHEBI:29105"/>
    </ligand>
</feature>